<name>A0A166IZK8_DAUCS</name>
<dbReference type="OrthoDB" id="10252740at2759"/>
<dbReference type="GO" id="GO:1990904">
    <property type="term" value="C:ribonucleoprotein complex"/>
    <property type="evidence" value="ECO:0007669"/>
    <property type="project" value="UniProtKB-KW"/>
</dbReference>
<protein>
    <submittedName>
        <fullName evidence="8">Uncharacterized protein</fullName>
    </submittedName>
</protein>
<comment type="similarity">
    <text evidence="1">Belongs to the argonaute family. Ago subfamily.</text>
</comment>
<accession>A0A166IZK8</accession>
<keyword evidence="6" id="KW-0687">Ribonucleoprotein</keyword>
<dbReference type="PANTHER" id="PTHR22891">
    <property type="entry name" value="EUKARYOTIC TRANSLATION INITIATION FACTOR 2C"/>
    <property type="match status" value="1"/>
</dbReference>
<evidence type="ECO:0000256" key="5">
    <source>
        <dbReference type="ARBA" id="ARBA00023158"/>
    </source>
</evidence>
<dbReference type="SMART" id="SM00949">
    <property type="entry name" value="PAZ"/>
    <property type="match status" value="1"/>
</dbReference>
<evidence type="ECO:0000256" key="7">
    <source>
        <dbReference type="SAM" id="MobiDB-lite"/>
    </source>
</evidence>
<dbReference type="PROSITE" id="PS50821">
    <property type="entry name" value="PAZ"/>
    <property type="match status" value="1"/>
</dbReference>
<feature type="compositionally biased region" description="Gly residues" evidence="7">
    <location>
        <begin position="12"/>
        <end position="68"/>
    </location>
</feature>
<dbReference type="Pfam" id="PF16486">
    <property type="entry name" value="ArgoN"/>
    <property type="match status" value="1"/>
</dbReference>
<dbReference type="InterPro" id="IPR032474">
    <property type="entry name" value="Argonaute_N"/>
</dbReference>
<proteinExistence type="inferred from homology"/>
<dbReference type="Gene3D" id="2.170.260.10">
    <property type="entry name" value="paz domain"/>
    <property type="match status" value="1"/>
</dbReference>
<dbReference type="GO" id="GO:0051607">
    <property type="term" value="P:defense response to virus"/>
    <property type="evidence" value="ECO:0007669"/>
    <property type="project" value="UniProtKB-ARBA"/>
</dbReference>
<evidence type="ECO:0000256" key="2">
    <source>
        <dbReference type="ARBA" id="ARBA00022491"/>
    </source>
</evidence>
<dbReference type="OMA" id="RENTHEF"/>
<dbReference type="GO" id="GO:0003723">
    <property type="term" value="F:RNA binding"/>
    <property type="evidence" value="ECO:0007669"/>
    <property type="project" value="UniProtKB-KW"/>
</dbReference>
<organism evidence="8 9">
    <name type="scientific">Daucus carota subsp. sativus</name>
    <name type="common">Carrot</name>
    <dbReference type="NCBI Taxonomy" id="79200"/>
    <lineage>
        <taxon>Eukaryota</taxon>
        <taxon>Viridiplantae</taxon>
        <taxon>Streptophyta</taxon>
        <taxon>Embryophyta</taxon>
        <taxon>Tracheophyta</taxon>
        <taxon>Spermatophyta</taxon>
        <taxon>Magnoliopsida</taxon>
        <taxon>eudicotyledons</taxon>
        <taxon>Gunneridae</taxon>
        <taxon>Pentapetalae</taxon>
        <taxon>asterids</taxon>
        <taxon>campanulids</taxon>
        <taxon>Apiales</taxon>
        <taxon>Apiaceae</taxon>
        <taxon>Apioideae</taxon>
        <taxon>Scandiceae</taxon>
        <taxon>Daucinae</taxon>
        <taxon>Daucus</taxon>
        <taxon>Daucus sect. Daucus</taxon>
    </lineage>
</organism>
<dbReference type="CDD" id="cd04657">
    <property type="entry name" value="Piwi_ago-like"/>
    <property type="match status" value="1"/>
</dbReference>
<dbReference type="PROSITE" id="PS50822">
    <property type="entry name" value="PIWI"/>
    <property type="match status" value="1"/>
</dbReference>
<dbReference type="InterPro" id="IPR045246">
    <property type="entry name" value="Piwi_ago-like"/>
</dbReference>
<dbReference type="AlphaFoldDB" id="A0A166IZK8"/>
<dbReference type="SUPFAM" id="SSF53098">
    <property type="entry name" value="Ribonuclease H-like"/>
    <property type="match status" value="1"/>
</dbReference>
<keyword evidence="3" id="KW-0810">Translation regulation</keyword>
<dbReference type="InterPro" id="IPR003165">
    <property type="entry name" value="Piwi"/>
</dbReference>
<evidence type="ECO:0000256" key="4">
    <source>
        <dbReference type="ARBA" id="ARBA00022884"/>
    </source>
</evidence>
<keyword evidence="2" id="KW-0678">Repressor</keyword>
<dbReference type="EMBL" id="CP093343">
    <property type="protein sequence ID" value="WOG85450.1"/>
    <property type="molecule type" value="Genomic_DNA"/>
</dbReference>
<dbReference type="Gramene" id="KZN11660">
    <property type="protein sequence ID" value="KZN11660"/>
    <property type="gene ID" value="DCAR_004316"/>
</dbReference>
<dbReference type="InterPro" id="IPR014811">
    <property type="entry name" value="ArgoL1"/>
</dbReference>
<dbReference type="Gene3D" id="3.40.50.2300">
    <property type="match status" value="1"/>
</dbReference>
<dbReference type="Gene3D" id="3.30.420.10">
    <property type="entry name" value="Ribonuclease H-like superfamily/Ribonuclease H"/>
    <property type="match status" value="1"/>
</dbReference>
<dbReference type="CDD" id="cd02846">
    <property type="entry name" value="PAZ_argonaute_like"/>
    <property type="match status" value="1"/>
</dbReference>
<dbReference type="GO" id="GO:0031047">
    <property type="term" value="P:regulatory ncRNA-mediated gene silencing"/>
    <property type="evidence" value="ECO:0007669"/>
    <property type="project" value="UniProtKB-KW"/>
</dbReference>
<gene>
    <name evidence="8" type="ORF">DCAR_0104639</name>
</gene>
<reference evidence="8" key="2">
    <citation type="submission" date="2022-03" db="EMBL/GenBank/DDBJ databases">
        <title>Draft title - Genomic analysis of global carrot germplasm unveils the trajectory of domestication and the origin of high carotenoid orange carrot.</title>
        <authorList>
            <person name="Iorizzo M."/>
            <person name="Ellison S."/>
            <person name="Senalik D."/>
            <person name="Macko-Podgorni A."/>
            <person name="Grzebelus D."/>
            <person name="Bostan H."/>
            <person name="Rolling W."/>
            <person name="Curaba J."/>
            <person name="Simon P."/>
        </authorList>
    </citation>
    <scope>NUCLEOTIDE SEQUENCE</scope>
    <source>
        <tissue evidence="8">Leaf</tissue>
    </source>
</reference>
<evidence type="ECO:0000256" key="6">
    <source>
        <dbReference type="ARBA" id="ARBA00023274"/>
    </source>
</evidence>
<keyword evidence="5" id="KW-0943">RNA-mediated gene silencing</keyword>
<reference evidence="8" key="1">
    <citation type="journal article" date="2016" name="Nat. Genet.">
        <title>A high-quality carrot genome assembly provides new insights into carotenoid accumulation and asterid genome evolution.</title>
        <authorList>
            <person name="Iorizzo M."/>
            <person name="Ellison S."/>
            <person name="Senalik D."/>
            <person name="Zeng P."/>
            <person name="Satapoomin P."/>
            <person name="Huang J."/>
            <person name="Bowman M."/>
            <person name="Iovene M."/>
            <person name="Sanseverino W."/>
            <person name="Cavagnaro P."/>
            <person name="Yildiz M."/>
            <person name="Macko-Podgorni A."/>
            <person name="Moranska E."/>
            <person name="Grzebelus E."/>
            <person name="Grzebelus D."/>
            <person name="Ashrafi H."/>
            <person name="Zheng Z."/>
            <person name="Cheng S."/>
            <person name="Spooner D."/>
            <person name="Van Deynze A."/>
            <person name="Simon P."/>
        </authorList>
    </citation>
    <scope>NUCLEOTIDE SEQUENCE</scope>
    <source>
        <tissue evidence="8">Leaf</tissue>
    </source>
</reference>
<sequence length="1041" mass="114709">MEQRSGNNEYNRGGGGGRGRGGGGRGRGGGRGGAQAGYQQGGGGGRGGAPMGYQQGGRGGGGGRGGPPMGYNQQPVRPWENRPVQGGQQQGGMNPRPVHGGQNPRPVQGGMNPQPGQAWGNRPVQAPVHGRENRPVQGWAQPQQFGGPSSVEAAPEDVPVTGMKSLQISDSPSPALATTPGNKLLPMRRPDRGGKVAVRSTRLLVNHFPVSFNPHSIIKHYDVDVKLDVAPGSKLVKKPVPKSELRSIREKLFADRAEILPMDQTAYDGEKSIFSAVDLPTGSYKVELSDGEDSKSRTYTFTITLVNELKLSKLKDYLCGNLIHKPSEVLNGMELVMKENPSRQRICFGRNTYSREYGREDDLKGGLAASKGFQQSLKSTSQGLVLCLDYSVLAFRKQLPVLEFLTEHLCLRGINDINNCKREVLKALKGLKVTVTHRRTKQKFTVAGLTTESTRNLKFPLEDPEGNEPPREVTLLSYFQEKYGIDIRYKDIPSLNVGKGKRQNYIPMEFCVLVEGQRFQKENLDRNGAMLLKNISVASPFDRKNNICRMINAGDAPCGGDIVKNFEIGVNKNMTSVAGRVIGPPDLKLGTPNGQMKVIKVDREKCHWNLVSNSVVEGKSLDRWALLDFSSASRRNRLNPEKFVWSLRSRCEKLGMHTEEPLAYRSTNMQAFKAVNNLRDLLGYVVEEASRNSNGPLQLIICVMDGKDSGYKSLKWVSETQIGVVTQCCLSEHANAAKDQYLANLAMKINAKIGGSNVELTERLPLLGGQDPVMFIGADVNHPGAMNGTCPSIAAVVGSVNWPAATRYAARVSPQSNRKERIVNFGGMCLDLVNSFAKINRVKPKKIIVFRDGVSDSQFDMVLNEELRDLKAAIYEEHYKPTITLVVAQKRHHTRLFLEDQGGDKRRNISPGTVVDTVVVHPFEYDFYLCSHYGQLGTSKPTHYYVLSDDHNFTSDQLQKLIYQMCFTFARCTKPVSLVPPVYYADLVATRGRMFQEAMLEQYPPSNMSSSSLVSSASSSASFDDASYKLHAALQDIMFFI</sequence>
<dbReference type="Pfam" id="PF02171">
    <property type="entry name" value="Piwi"/>
    <property type="match status" value="1"/>
</dbReference>
<dbReference type="InterPro" id="IPR036085">
    <property type="entry name" value="PAZ_dom_sf"/>
</dbReference>
<dbReference type="InterPro" id="IPR003100">
    <property type="entry name" value="PAZ_dom"/>
</dbReference>
<dbReference type="SMART" id="SM00950">
    <property type="entry name" value="Piwi"/>
    <property type="match status" value="1"/>
</dbReference>
<evidence type="ECO:0000313" key="9">
    <source>
        <dbReference type="Proteomes" id="UP000077755"/>
    </source>
</evidence>
<evidence type="ECO:0000256" key="1">
    <source>
        <dbReference type="ARBA" id="ARBA00008201"/>
    </source>
</evidence>
<dbReference type="InterPro" id="IPR036397">
    <property type="entry name" value="RNaseH_sf"/>
</dbReference>
<dbReference type="SUPFAM" id="SSF101690">
    <property type="entry name" value="PAZ domain"/>
    <property type="match status" value="1"/>
</dbReference>
<dbReference type="FunFam" id="2.170.260.10:FF:000008">
    <property type="entry name" value="Protein argonaute 7"/>
    <property type="match status" value="1"/>
</dbReference>
<dbReference type="InterPro" id="IPR012337">
    <property type="entry name" value="RNaseH-like_sf"/>
</dbReference>
<feature type="region of interest" description="Disordered" evidence="7">
    <location>
        <begin position="166"/>
        <end position="192"/>
    </location>
</feature>
<dbReference type="Proteomes" id="UP000077755">
    <property type="component" value="Chromosome 1"/>
</dbReference>
<evidence type="ECO:0000256" key="3">
    <source>
        <dbReference type="ARBA" id="ARBA00022845"/>
    </source>
</evidence>
<dbReference type="GO" id="GO:0006417">
    <property type="term" value="P:regulation of translation"/>
    <property type="evidence" value="ECO:0007669"/>
    <property type="project" value="UniProtKB-KW"/>
</dbReference>
<dbReference type="Pfam" id="PF02170">
    <property type="entry name" value="PAZ"/>
    <property type="match status" value="1"/>
</dbReference>
<dbReference type="KEGG" id="dcr:108201985"/>
<feature type="compositionally biased region" description="Polar residues" evidence="7">
    <location>
        <begin position="1"/>
        <end position="10"/>
    </location>
</feature>
<dbReference type="SMART" id="SM01163">
    <property type="entry name" value="DUF1785"/>
    <property type="match status" value="1"/>
</dbReference>
<keyword evidence="4" id="KW-0694">RNA-binding</keyword>
<dbReference type="Pfam" id="PF08699">
    <property type="entry name" value="ArgoL1"/>
    <property type="match status" value="1"/>
</dbReference>
<keyword evidence="9" id="KW-1185">Reference proteome</keyword>
<feature type="region of interest" description="Disordered" evidence="7">
    <location>
        <begin position="1"/>
        <end position="120"/>
    </location>
</feature>
<evidence type="ECO:0000313" key="8">
    <source>
        <dbReference type="EMBL" id="WOG85450.1"/>
    </source>
</evidence>